<protein>
    <submittedName>
        <fullName evidence="1">Uncharacterized protein</fullName>
    </submittedName>
</protein>
<name>U2PPT3_EUBRA</name>
<evidence type="ECO:0000313" key="2">
    <source>
        <dbReference type="Proteomes" id="UP000016608"/>
    </source>
</evidence>
<dbReference type="PATRIC" id="fig|1256908.3.peg.102"/>
<dbReference type="AlphaFoldDB" id="U2PPT3"/>
<organism evidence="1 2">
    <name type="scientific">Eubacterium ramulus ATCC 29099</name>
    <dbReference type="NCBI Taxonomy" id="1256908"/>
    <lineage>
        <taxon>Bacteria</taxon>
        <taxon>Bacillati</taxon>
        <taxon>Bacillota</taxon>
        <taxon>Clostridia</taxon>
        <taxon>Eubacteriales</taxon>
        <taxon>Eubacteriaceae</taxon>
        <taxon>Eubacterium</taxon>
    </lineage>
</organism>
<proteinExistence type="predicted"/>
<gene>
    <name evidence="1" type="ORF">HMPREF0373_00113</name>
</gene>
<dbReference type="Proteomes" id="UP000016608">
    <property type="component" value="Unassembled WGS sequence"/>
</dbReference>
<accession>U2PPT3</accession>
<dbReference type="HOGENOM" id="CLU_3043527_0_0_9"/>
<comment type="caution">
    <text evidence="1">The sequence shown here is derived from an EMBL/GenBank/DDBJ whole genome shotgun (WGS) entry which is preliminary data.</text>
</comment>
<evidence type="ECO:0000313" key="1">
    <source>
        <dbReference type="EMBL" id="ERK52515.1"/>
    </source>
</evidence>
<keyword evidence="2" id="KW-1185">Reference proteome</keyword>
<reference evidence="1 2" key="1">
    <citation type="submission" date="2013-06" db="EMBL/GenBank/DDBJ databases">
        <authorList>
            <person name="Weinstock G."/>
            <person name="Sodergren E."/>
            <person name="Lobos E.A."/>
            <person name="Fulton L."/>
            <person name="Fulton R."/>
            <person name="Courtney L."/>
            <person name="Fronick C."/>
            <person name="O'Laughlin M."/>
            <person name="Godfrey J."/>
            <person name="Wilson R.M."/>
            <person name="Miner T."/>
            <person name="Farmer C."/>
            <person name="Delehaunty K."/>
            <person name="Cordes M."/>
            <person name="Minx P."/>
            <person name="Tomlinson C."/>
            <person name="Chen J."/>
            <person name="Wollam A."/>
            <person name="Pepin K.H."/>
            <person name="Bhonagiri V."/>
            <person name="Zhang X."/>
            <person name="Warren W."/>
            <person name="Mitreva M."/>
            <person name="Mardis E.R."/>
            <person name="Wilson R.K."/>
        </authorList>
    </citation>
    <scope>NUCLEOTIDE SEQUENCE [LARGE SCALE GENOMIC DNA]</scope>
    <source>
        <strain evidence="1 2">ATCC 29099</strain>
    </source>
</reference>
<sequence>MCWAGGSEKNTADENVRLYDFLSLRSFFSLQIAEGHLSTIVEAQVDSDFLYIVT</sequence>
<dbReference type="EMBL" id="AWVJ01000007">
    <property type="protein sequence ID" value="ERK52515.1"/>
    <property type="molecule type" value="Genomic_DNA"/>
</dbReference>